<dbReference type="InterPro" id="IPR009017">
    <property type="entry name" value="GFP"/>
</dbReference>
<keyword evidence="5" id="KW-1185">Reference proteome</keyword>
<comment type="caution">
    <text evidence="4">The sequence shown here is derived from an EMBL/GenBank/DDBJ whole genome shotgun (WGS) entry which is preliminary data.</text>
</comment>
<proteinExistence type="predicted"/>
<feature type="domain" description="EGF-like" evidence="3">
    <location>
        <begin position="153"/>
        <end position="191"/>
    </location>
</feature>
<keyword evidence="1" id="KW-0245">EGF-like domain</keyword>
<dbReference type="PROSITE" id="PS50026">
    <property type="entry name" value="EGF_3"/>
    <property type="match status" value="1"/>
</dbReference>
<dbReference type="AlphaFoldDB" id="A0AA36NE81"/>
<gene>
    <name evidence="4" type="ORF">EVOR1521_LOCUS26415</name>
</gene>
<sequence length="580" mass="61882">MLGLLGNAVHISSLLAALLFAAQHQPSGATLKAKLVSDAVLAADKQRDASTRANAVKVGEATVAENMDFLTKTLSRFQSFATNAQLSVQTRHRKEEQRLQEVIAQASDANVKTALEQSVKSNKDALDETQGIYTNIVTFSNDMLSMLKKTSQSGSSCDQLSCGEHASCADTLKGASCVCDEGYIGLGQECRAPKEFTPHLLLGENAAHAADIHVAAFDTNKVAVVFRDVSQADAGALVVGTVGEAGALELSPLELFTAPGQKAFSPVVAGTDGRRIAIAWRDGQRTGGCRLRGAALGASGIRGAEMALSWGTTVDFCGDQAHKMSIQPFEQNRIMVLYSDKARGVTTESFGNSLLADIGNLGNVSLLGNFRFTDNAVARLEATKVGKNSFVLAARASPAVDDLNPQSSVKQEAMAMYGELVGEDLVFDPNPVNLETAAGQVWARGLSLIAPNTVAYAYQDGSKMQLKLAVLDIDPQTHRMKVVQNPAAIREGFSPYVSMLSMPYSESDAYALTYYQGDKEAVSICAWKSARQRLENCEDFPWLSQKTSSVSGVSIGEGRVLMTFAVSGTPYYSVFGLSKN</sequence>
<dbReference type="EMBL" id="CAUJNA010003511">
    <property type="protein sequence ID" value="CAJ1403837.1"/>
    <property type="molecule type" value="Genomic_DNA"/>
</dbReference>
<organism evidence="4 5">
    <name type="scientific">Effrenium voratum</name>
    <dbReference type="NCBI Taxonomy" id="2562239"/>
    <lineage>
        <taxon>Eukaryota</taxon>
        <taxon>Sar</taxon>
        <taxon>Alveolata</taxon>
        <taxon>Dinophyceae</taxon>
        <taxon>Suessiales</taxon>
        <taxon>Symbiodiniaceae</taxon>
        <taxon>Effrenium</taxon>
    </lineage>
</organism>
<protein>
    <recommendedName>
        <fullName evidence="3">EGF-like domain-containing protein</fullName>
    </recommendedName>
</protein>
<evidence type="ECO:0000313" key="5">
    <source>
        <dbReference type="Proteomes" id="UP001178507"/>
    </source>
</evidence>
<evidence type="ECO:0000256" key="1">
    <source>
        <dbReference type="PROSITE-ProRule" id="PRU00076"/>
    </source>
</evidence>
<name>A0AA36NE81_9DINO</name>
<comment type="caution">
    <text evidence="1">Lacks conserved residue(s) required for the propagation of feature annotation.</text>
</comment>
<feature type="chain" id="PRO_5041287863" description="EGF-like domain-containing protein" evidence="2">
    <location>
        <begin position="17"/>
        <end position="580"/>
    </location>
</feature>
<feature type="signal peptide" evidence="2">
    <location>
        <begin position="1"/>
        <end position="16"/>
    </location>
</feature>
<dbReference type="InterPro" id="IPR000742">
    <property type="entry name" value="EGF"/>
</dbReference>
<evidence type="ECO:0000256" key="2">
    <source>
        <dbReference type="SAM" id="SignalP"/>
    </source>
</evidence>
<keyword evidence="2" id="KW-0732">Signal</keyword>
<reference evidence="4" key="1">
    <citation type="submission" date="2023-08" db="EMBL/GenBank/DDBJ databases">
        <authorList>
            <person name="Chen Y."/>
            <person name="Shah S."/>
            <person name="Dougan E. K."/>
            <person name="Thang M."/>
            <person name="Chan C."/>
        </authorList>
    </citation>
    <scope>NUCLEOTIDE SEQUENCE</scope>
</reference>
<dbReference type="Gene3D" id="2.40.155.10">
    <property type="entry name" value="Green fluorescent protein"/>
    <property type="match status" value="1"/>
</dbReference>
<dbReference type="PROSITE" id="PS01186">
    <property type="entry name" value="EGF_2"/>
    <property type="match status" value="1"/>
</dbReference>
<accession>A0AA36NE81</accession>
<evidence type="ECO:0000259" key="3">
    <source>
        <dbReference type="PROSITE" id="PS50026"/>
    </source>
</evidence>
<dbReference type="Proteomes" id="UP001178507">
    <property type="component" value="Unassembled WGS sequence"/>
</dbReference>
<evidence type="ECO:0000313" key="4">
    <source>
        <dbReference type="EMBL" id="CAJ1403837.1"/>
    </source>
</evidence>